<keyword evidence="1" id="KW-1133">Transmembrane helix</keyword>
<dbReference type="AlphaFoldDB" id="A0A9N9MGY4"/>
<evidence type="ECO:0000313" key="2">
    <source>
        <dbReference type="EMBL" id="CAG9762929.1"/>
    </source>
</evidence>
<feature type="transmembrane region" description="Helical" evidence="1">
    <location>
        <begin position="106"/>
        <end position="132"/>
    </location>
</feature>
<proteinExistence type="predicted"/>
<dbReference type="Proteomes" id="UP001152799">
    <property type="component" value="Chromosome 12"/>
</dbReference>
<keyword evidence="3" id="KW-1185">Reference proteome</keyword>
<gene>
    <name evidence="2" type="ORF">CEUTPL_LOCUS3600</name>
</gene>
<protein>
    <submittedName>
        <fullName evidence="2">Uncharacterized protein</fullName>
    </submittedName>
</protein>
<reference evidence="2" key="1">
    <citation type="submission" date="2022-01" db="EMBL/GenBank/DDBJ databases">
        <authorList>
            <person name="King R."/>
        </authorList>
    </citation>
    <scope>NUCLEOTIDE SEQUENCE</scope>
</reference>
<dbReference type="EMBL" id="OU892288">
    <property type="protein sequence ID" value="CAG9762929.1"/>
    <property type="molecule type" value="Genomic_DNA"/>
</dbReference>
<keyword evidence="1" id="KW-0812">Transmembrane</keyword>
<name>A0A9N9MGY4_9CUCU</name>
<sequence length="236" mass="27055">MSAQHHANQTLRPNRISPSLSTDRYYFVSPNTTGTNIAFSDLLARDSGNYESVTDIDLNFSKGVTRNSALNTCERCFREIGNKAFCYNCFGPAKMPLPKKSSKKHIALWIFVAVIIPLMVFMCLSMCLMHLYKIGLYRDDDVAQLKKDMKIALTEIRYLSSYTDGFTNTFNRNMSHIFSNIAKLKIQVAKNKSVWPKQIVNMQEIFNVSCQEYLKLHNTTKIINICHSVFNGTYFK</sequence>
<keyword evidence="1" id="KW-0472">Membrane</keyword>
<evidence type="ECO:0000256" key="1">
    <source>
        <dbReference type="SAM" id="Phobius"/>
    </source>
</evidence>
<accession>A0A9N9MGY4</accession>
<organism evidence="2 3">
    <name type="scientific">Ceutorhynchus assimilis</name>
    <name type="common">cabbage seed weevil</name>
    <dbReference type="NCBI Taxonomy" id="467358"/>
    <lineage>
        <taxon>Eukaryota</taxon>
        <taxon>Metazoa</taxon>
        <taxon>Ecdysozoa</taxon>
        <taxon>Arthropoda</taxon>
        <taxon>Hexapoda</taxon>
        <taxon>Insecta</taxon>
        <taxon>Pterygota</taxon>
        <taxon>Neoptera</taxon>
        <taxon>Endopterygota</taxon>
        <taxon>Coleoptera</taxon>
        <taxon>Polyphaga</taxon>
        <taxon>Cucujiformia</taxon>
        <taxon>Curculionidae</taxon>
        <taxon>Ceutorhynchinae</taxon>
        <taxon>Ceutorhynchus</taxon>
    </lineage>
</organism>
<evidence type="ECO:0000313" key="3">
    <source>
        <dbReference type="Proteomes" id="UP001152799"/>
    </source>
</evidence>